<evidence type="ECO:0000313" key="6">
    <source>
        <dbReference type="Proteomes" id="UP001595793"/>
    </source>
</evidence>
<accession>A0ABV8HB49</accession>
<dbReference type="Pfam" id="PF02357">
    <property type="entry name" value="NusG"/>
    <property type="match status" value="1"/>
</dbReference>
<dbReference type="PANTHER" id="PTHR30265:SF4">
    <property type="entry name" value="KOW MOTIF FAMILY PROTEIN, EXPRESSED"/>
    <property type="match status" value="1"/>
</dbReference>
<dbReference type="Proteomes" id="UP001595793">
    <property type="component" value="Unassembled WGS sequence"/>
</dbReference>
<dbReference type="EMBL" id="JBHSAS010000009">
    <property type="protein sequence ID" value="MFC4028466.1"/>
    <property type="molecule type" value="Genomic_DNA"/>
</dbReference>
<sequence>MPWYVIITKPKSEIRTSEILENMGVEVFCPVIEEVRQWSDRKKKFIVPLFRGYIFVKLLDKERSVVFEVSGVLKYLFWLGKPATVHQKEIEVIKEWLCNETINNIKVSQFKPGESINIKNGAFKNKKAVIQEISKTKLKLVLPNFGIFLTADINELI</sequence>
<dbReference type="Gene3D" id="3.30.70.940">
    <property type="entry name" value="NusG, N-terminal domain"/>
    <property type="match status" value="1"/>
</dbReference>
<dbReference type="InterPro" id="IPR036735">
    <property type="entry name" value="NGN_dom_sf"/>
</dbReference>
<evidence type="ECO:0000256" key="1">
    <source>
        <dbReference type="ARBA" id="ARBA00022814"/>
    </source>
</evidence>
<comment type="caution">
    <text evidence="5">The sequence shown here is derived from an EMBL/GenBank/DDBJ whole genome shotgun (WGS) entry which is preliminary data.</text>
</comment>
<keyword evidence="2" id="KW-0805">Transcription regulation</keyword>
<dbReference type="SUPFAM" id="SSF82679">
    <property type="entry name" value="N-utilization substance G protein NusG, N-terminal domain"/>
    <property type="match status" value="1"/>
</dbReference>
<evidence type="ECO:0000313" key="5">
    <source>
        <dbReference type="EMBL" id="MFC4028466.1"/>
    </source>
</evidence>
<name>A0ABV8HB49_9FLAO</name>
<gene>
    <name evidence="5" type="ORF">ACFOS1_13685</name>
</gene>
<organism evidence="5 6">
    <name type="scientific">Zunongwangia endophytica</name>
    <dbReference type="NCBI Taxonomy" id="1808945"/>
    <lineage>
        <taxon>Bacteria</taxon>
        <taxon>Pseudomonadati</taxon>
        <taxon>Bacteroidota</taxon>
        <taxon>Flavobacteriia</taxon>
        <taxon>Flavobacteriales</taxon>
        <taxon>Flavobacteriaceae</taxon>
        <taxon>Zunongwangia</taxon>
    </lineage>
</organism>
<keyword evidence="1" id="KW-0889">Transcription antitermination</keyword>
<dbReference type="NCBIfam" id="NF033644">
    <property type="entry name" value="antiterm_UpxY"/>
    <property type="match status" value="1"/>
</dbReference>
<dbReference type="PANTHER" id="PTHR30265">
    <property type="entry name" value="RHO-INTERACTING TRANSCRIPTION TERMINATION FACTOR NUSG"/>
    <property type="match status" value="1"/>
</dbReference>
<dbReference type="InterPro" id="IPR006645">
    <property type="entry name" value="NGN-like_dom"/>
</dbReference>
<keyword evidence="6" id="KW-1185">Reference proteome</keyword>
<evidence type="ECO:0000259" key="4">
    <source>
        <dbReference type="Pfam" id="PF02357"/>
    </source>
</evidence>
<feature type="domain" description="NusG-like N-terminal" evidence="4">
    <location>
        <begin position="2"/>
        <end position="93"/>
    </location>
</feature>
<dbReference type="CDD" id="cd09895">
    <property type="entry name" value="NGN_SP_UpxY"/>
    <property type="match status" value="1"/>
</dbReference>
<protein>
    <submittedName>
        <fullName evidence="5">UpxY family transcription antiterminator</fullName>
    </submittedName>
</protein>
<proteinExistence type="predicted"/>
<evidence type="ECO:0000256" key="2">
    <source>
        <dbReference type="ARBA" id="ARBA00023015"/>
    </source>
</evidence>
<reference evidence="6" key="1">
    <citation type="journal article" date="2019" name="Int. J. Syst. Evol. Microbiol.">
        <title>The Global Catalogue of Microorganisms (GCM) 10K type strain sequencing project: providing services to taxonomists for standard genome sequencing and annotation.</title>
        <authorList>
            <consortium name="The Broad Institute Genomics Platform"/>
            <consortium name="The Broad Institute Genome Sequencing Center for Infectious Disease"/>
            <person name="Wu L."/>
            <person name="Ma J."/>
        </authorList>
    </citation>
    <scope>NUCLEOTIDE SEQUENCE [LARGE SCALE GENOMIC DNA]</scope>
    <source>
        <strain evidence="6">CECT 9128</strain>
    </source>
</reference>
<dbReference type="RefSeq" id="WP_290236364.1">
    <property type="nucleotide sequence ID" value="NZ_JAUFPZ010000002.1"/>
</dbReference>
<keyword evidence="3" id="KW-0804">Transcription</keyword>
<dbReference type="InterPro" id="IPR043425">
    <property type="entry name" value="NusG-like"/>
</dbReference>
<evidence type="ECO:0000256" key="3">
    <source>
        <dbReference type="ARBA" id="ARBA00023163"/>
    </source>
</evidence>